<reference evidence="9 10" key="2">
    <citation type="journal article" date="2012" name="Int. J. Syst. Evol. Microbiol.">
        <title>Magnetococcus marinus gen. nov., sp. nov., a marine, magnetotactic bacterium that represents a novel lineage (Magnetococcaceae fam. nov.; Magnetococcales ord. nov.) at the base of the Alphaproteobacteria.</title>
        <authorList>
            <person name="Bazylinski D.A."/>
            <person name="Williams T.J."/>
            <person name="Lefevre C.T."/>
            <person name="Berg R.J."/>
            <person name="Zhang C.L."/>
            <person name="Bowser S.S."/>
            <person name="Dean A.J."/>
            <person name="Beveridge T.J."/>
        </authorList>
    </citation>
    <scope>NUCLEOTIDE SEQUENCE [LARGE SCALE GENOMIC DNA]</scope>
    <source>
        <strain evidence="10">ATCC BAA-1437 / JCM 17883 / MC-1</strain>
    </source>
</reference>
<dbReference type="Gene3D" id="3.30.70.1070">
    <property type="entry name" value="Sporulation related repeat"/>
    <property type="match status" value="3"/>
</dbReference>
<keyword evidence="2" id="KW-0547">Nucleotide-binding</keyword>
<name>A0LE03_MAGMM</name>
<keyword evidence="1" id="KW-0808">Transferase</keyword>
<dbReference type="GO" id="GO:0004674">
    <property type="term" value="F:protein serine/threonine kinase activity"/>
    <property type="evidence" value="ECO:0007669"/>
    <property type="project" value="UniProtKB-KW"/>
</dbReference>
<dbReference type="OrthoDB" id="9801841at2"/>
<dbReference type="eggNOG" id="COG3206">
    <property type="taxonomic scope" value="Bacteria"/>
</dbReference>
<evidence type="ECO:0000259" key="7">
    <source>
        <dbReference type="PROSITE" id="PS50011"/>
    </source>
</evidence>
<dbReference type="GO" id="GO:0016020">
    <property type="term" value="C:membrane"/>
    <property type="evidence" value="ECO:0007669"/>
    <property type="project" value="TreeGrafter"/>
</dbReference>
<reference evidence="10" key="1">
    <citation type="journal article" date="2009" name="Appl. Environ. Microbiol.">
        <title>Complete genome sequence of the chemolithoautotrophic marine magnetotactic coccus strain MC-1.</title>
        <authorList>
            <person name="Schubbe S."/>
            <person name="Williams T.J."/>
            <person name="Xie G."/>
            <person name="Kiss H.E."/>
            <person name="Brettin T.S."/>
            <person name="Martinez D."/>
            <person name="Ross C.A."/>
            <person name="Schuler D."/>
            <person name="Cox B.L."/>
            <person name="Nealson K.H."/>
            <person name="Bazylinski D.A."/>
        </authorList>
    </citation>
    <scope>NUCLEOTIDE SEQUENCE [LARGE SCALE GENOMIC DNA]</scope>
    <source>
        <strain evidence="10">ATCC BAA-1437 / JCM 17883 / MC-1</strain>
    </source>
</reference>
<keyword evidence="10" id="KW-1185">Reference proteome</keyword>
<dbReference type="EMBL" id="CP000471">
    <property type="protein sequence ID" value="ABK46196.1"/>
    <property type="molecule type" value="Genomic_DNA"/>
</dbReference>
<evidence type="ECO:0000256" key="2">
    <source>
        <dbReference type="ARBA" id="ARBA00022741"/>
    </source>
</evidence>
<dbReference type="PANTHER" id="PTHR24348:SF22">
    <property type="entry name" value="NON-SPECIFIC SERINE_THREONINE PROTEIN KINASE"/>
    <property type="match status" value="1"/>
</dbReference>
<dbReference type="SMART" id="SM00220">
    <property type="entry name" value="S_TKc"/>
    <property type="match status" value="1"/>
</dbReference>
<dbReference type="InterPro" id="IPR011009">
    <property type="entry name" value="Kinase-like_dom_sf"/>
</dbReference>
<dbReference type="Gene3D" id="1.10.510.10">
    <property type="entry name" value="Transferase(Phosphotransferase) domain 1"/>
    <property type="match status" value="1"/>
</dbReference>
<gene>
    <name evidence="9" type="ordered locus">Mmc1_3711</name>
</gene>
<feature type="coiled-coil region" evidence="5">
    <location>
        <begin position="639"/>
        <end position="757"/>
    </location>
</feature>
<dbReference type="SUPFAM" id="SSF56112">
    <property type="entry name" value="Protein kinase-like (PK-like)"/>
    <property type="match status" value="1"/>
</dbReference>
<feature type="domain" description="SPOR" evidence="8">
    <location>
        <begin position="924"/>
        <end position="1008"/>
    </location>
</feature>
<feature type="domain" description="Protein kinase" evidence="7">
    <location>
        <begin position="12"/>
        <end position="294"/>
    </location>
</feature>
<dbReference type="GO" id="GO:0005829">
    <property type="term" value="C:cytosol"/>
    <property type="evidence" value="ECO:0007669"/>
    <property type="project" value="TreeGrafter"/>
</dbReference>
<dbReference type="GO" id="GO:0005776">
    <property type="term" value="C:autophagosome"/>
    <property type="evidence" value="ECO:0007669"/>
    <property type="project" value="TreeGrafter"/>
</dbReference>
<evidence type="ECO:0000256" key="1">
    <source>
        <dbReference type="ARBA" id="ARBA00022679"/>
    </source>
</evidence>
<evidence type="ECO:0000313" key="9">
    <source>
        <dbReference type="EMBL" id="ABK46196.1"/>
    </source>
</evidence>
<evidence type="ECO:0000313" key="10">
    <source>
        <dbReference type="Proteomes" id="UP000002586"/>
    </source>
</evidence>
<dbReference type="STRING" id="156889.Mmc1_3711"/>
<keyword evidence="9" id="KW-0723">Serine/threonine-protein kinase</keyword>
<feature type="domain" description="SPOR" evidence="8">
    <location>
        <begin position="1055"/>
        <end position="1139"/>
    </location>
</feature>
<feature type="compositionally biased region" description="Basic and acidic residues" evidence="6">
    <location>
        <begin position="388"/>
        <end position="413"/>
    </location>
</feature>
<dbReference type="PROSITE" id="PS51724">
    <property type="entry name" value="SPOR"/>
    <property type="match status" value="3"/>
</dbReference>
<dbReference type="InterPro" id="IPR000719">
    <property type="entry name" value="Prot_kinase_dom"/>
</dbReference>
<evidence type="ECO:0000256" key="5">
    <source>
        <dbReference type="SAM" id="Coils"/>
    </source>
</evidence>
<sequence length="1143" mass="126986">MNIGTHIVDDLYTIRDMLAQGPLGPTFLATDRLTDAPMVIKPIPAELTRDQGALIWFQQRYQRLKGLKHPVLHTKYNHAYDQASGRHYMTAPFVPGEHLGLWLKRQKDGRVDLGKALTLTKRIAEALDMAHQAGLPHLSLKLENVIVTPDESIILVDHALSYARHLPAWRRLDKDLQPAHLISCFTAPEIIQTLWLDQLPSHNALRQANEDLKGDMPGVAADIYALGAILFTMLTGQPPFTANAYLEALAHGELPSLHMDQHLPLTLHAHLAHAMERTPSERYASTTALMDALLASWKQWERQASRTEHPTPEKAVEAAPVVLSLAAAAASNDTVLELEIDPRDAGSLSMGDAHDFMISSPEDDLIEDLDDVDELPILDLAAIETQRMEKDTAAEQAPDRVATRHNPESMADPREEEDEGTLPMEMHEEALLELQHEDLLDDPDGHSHKIERQKQQEATQPAEAILVDMHVDDDEEDGYADPHADLAVEQPEAWTDAETNVTVEPALHPGNHDQPNGRPYETIGRPLDHLVDEDEVTNLPTKKRKSSPLLRAAAVAGILVGAGMGWFLLTQEPQSPFQIVELQPTLPFMTEQPAPEQQVPQIKAPEDLTLVPAAPESLRKDPALRTRAVLEQLDNHAAIGLLRQQLTEVEQKHDEATAALDTRQNKLQKLEQDLEQTQNELDNTRQALRNANRELADYANARMKIGSLEERVKSLLQQRDGAVESAAMQKTQDEKRVNRLEQRLQANKERYRTTQLRGDEMLLKPEAGEIIPNSAPPRERDEPFMASQNLITPAAPPAPRSASFLEEDEKNFTATKGGLIYVQVASHGQAAIANAQRNTLANRTIHGRKWPVVTQQARVNGQLYHRVRFGPLASAEEATTLSLALSRELKMDGIMVRKRSQEESATTAMLAKQVAPIQESIATGRQARGYSVQVAAFSTAEAAQEMEMKMQTMDWPTQDLPIFREAKMVDGRLFHRVRIGPFAYKNQAARMNALVHERTHIASIVVNHRITEENRAQVEPKPMVDAAKVTGAKVAKAVTRPVPKVAKVTKKEIYKRVDSGYMVQLGAYTSNQAANSVKRKLDAIRQVEGALPVVQETTTLAGQDLIHLKLGPFSSKVEAEQMQAMVKAKTGMNGGTIVDNGEW</sequence>
<dbReference type="GO" id="GO:0005524">
    <property type="term" value="F:ATP binding"/>
    <property type="evidence" value="ECO:0007669"/>
    <property type="project" value="UniProtKB-KW"/>
</dbReference>
<dbReference type="KEGG" id="mgm:Mmc1_3711"/>
<accession>A0LE03</accession>
<dbReference type="eggNOG" id="COG0515">
    <property type="taxonomic scope" value="Bacteria"/>
</dbReference>
<dbReference type="SUPFAM" id="SSF110997">
    <property type="entry name" value="Sporulation related repeat"/>
    <property type="match status" value="3"/>
</dbReference>
<feature type="region of interest" description="Disordered" evidence="6">
    <location>
        <begin position="388"/>
        <end position="419"/>
    </location>
</feature>
<dbReference type="AlphaFoldDB" id="A0LE03"/>
<dbReference type="GO" id="GO:0000407">
    <property type="term" value="C:phagophore assembly site"/>
    <property type="evidence" value="ECO:0007669"/>
    <property type="project" value="TreeGrafter"/>
</dbReference>
<dbReference type="InterPro" id="IPR036680">
    <property type="entry name" value="SPOR-like_sf"/>
</dbReference>
<keyword evidence="4" id="KW-0067">ATP-binding</keyword>
<dbReference type="HOGENOM" id="CLU_277401_0_0_5"/>
<evidence type="ECO:0000256" key="6">
    <source>
        <dbReference type="SAM" id="MobiDB-lite"/>
    </source>
</evidence>
<dbReference type="Proteomes" id="UP000002586">
    <property type="component" value="Chromosome"/>
</dbReference>
<organism evidence="9 10">
    <name type="scientific">Magnetococcus marinus (strain ATCC BAA-1437 / JCM 17883 / MC-1)</name>
    <dbReference type="NCBI Taxonomy" id="156889"/>
    <lineage>
        <taxon>Bacteria</taxon>
        <taxon>Pseudomonadati</taxon>
        <taxon>Pseudomonadota</taxon>
        <taxon>Magnetococcia</taxon>
        <taxon>Magnetococcales</taxon>
        <taxon>Magnetococcaceae</taxon>
        <taxon>Magnetococcus</taxon>
    </lineage>
</organism>
<dbReference type="RefSeq" id="WP_011715249.1">
    <property type="nucleotide sequence ID" value="NC_008576.1"/>
</dbReference>
<evidence type="ECO:0000256" key="3">
    <source>
        <dbReference type="ARBA" id="ARBA00022777"/>
    </source>
</evidence>
<dbReference type="eggNOG" id="COG3087">
    <property type="taxonomic scope" value="Bacteria"/>
</dbReference>
<evidence type="ECO:0000256" key="4">
    <source>
        <dbReference type="ARBA" id="ARBA00022840"/>
    </source>
</evidence>
<dbReference type="InterPro" id="IPR007730">
    <property type="entry name" value="SPOR-like_dom"/>
</dbReference>
<dbReference type="GO" id="GO:0042834">
    <property type="term" value="F:peptidoglycan binding"/>
    <property type="evidence" value="ECO:0007669"/>
    <property type="project" value="InterPro"/>
</dbReference>
<dbReference type="PROSITE" id="PS50011">
    <property type="entry name" value="PROTEIN_KINASE_DOM"/>
    <property type="match status" value="1"/>
</dbReference>
<protein>
    <submittedName>
        <fullName evidence="9">Serine/threonine protein kinase</fullName>
    </submittedName>
</protein>
<dbReference type="InterPro" id="IPR045269">
    <property type="entry name" value="Atg1-like"/>
</dbReference>
<dbReference type="PANTHER" id="PTHR24348">
    <property type="entry name" value="SERINE/THREONINE-PROTEIN KINASE UNC-51-RELATED"/>
    <property type="match status" value="1"/>
</dbReference>
<dbReference type="Gene3D" id="3.30.200.20">
    <property type="entry name" value="Phosphorylase Kinase, domain 1"/>
    <property type="match status" value="1"/>
</dbReference>
<dbReference type="SUPFAM" id="SSF57997">
    <property type="entry name" value="Tropomyosin"/>
    <property type="match status" value="1"/>
</dbReference>
<dbReference type="Pfam" id="PF00069">
    <property type="entry name" value="Pkinase"/>
    <property type="match status" value="1"/>
</dbReference>
<keyword evidence="5" id="KW-0175">Coiled coil</keyword>
<feature type="domain" description="SPOR" evidence="8">
    <location>
        <begin position="814"/>
        <end position="898"/>
    </location>
</feature>
<keyword evidence="3 9" id="KW-0418">Kinase</keyword>
<proteinExistence type="predicted"/>
<dbReference type="Pfam" id="PF05036">
    <property type="entry name" value="SPOR"/>
    <property type="match status" value="3"/>
</dbReference>
<evidence type="ECO:0000259" key="8">
    <source>
        <dbReference type="PROSITE" id="PS51724"/>
    </source>
</evidence>